<dbReference type="GeneID" id="116197492"/>
<reference evidence="2" key="2">
    <citation type="submission" date="2025-08" db="UniProtKB">
        <authorList>
            <consortium name="RefSeq"/>
        </authorList>
    </citation>
    <scope>IDENTIFICATION</scope>
    <source>
        <tissue evidence="2">Leaf</tissue>
    </source>
</reference>
<dbReference type="PANTHER" id="PTHR31469:SF8">
    <property type="entry name" value="OS07G0641000 PROTEIN"/>
    <property type="match status" value="1"/>
</dbReference>
<name>A0A6P8CHH1_PUNGR</name>
<dbReference type="PANTHER" id="PTHR31469">
    <property type="entry name" value="OS07G0633600 PROTEIN"/>
    <property type="match status" value="1"/>
</dbReference>
<protein>
    <submittedName>
        <fullName evidence="2">Uncharacterized protein LOC116197492</fullName>
    </submittedName>
</protein>
<dbReference type="Gene3D" id="3.40.50.11350">
    <property type="match status" value="1"/>
</dbReference>
<organism evidence="1 2">
    <name type="scientific">Punica granatum</name>
    <name type="common">Pomegranate</name>
    <dbReference type="NCBI Taxonomy" id="22663"/>
    <lineage>
        <taxon>Eukaryota</taxon>
        <taxon>Viridiplantae</taxon>
        <taxon>Streptophyta</taxon>
        <taxon>Embryophyta</taxon>
        <taxon>Tracheophyta</taxon>
        <taxon>Spermatophyta</taxon>
        <taxon>Magnoliopsida</taxon>
        <taxon>eudicotyledons</taxon>
        <taxon>Gunneridae</taxon>
        <taxon>Pentapetalae</taxon>
        <taxon>rosids</taxon>
        <taxon>malvids</taxon>
        <taxon>Myrtales</taxon>
        <taxon>Lythraceae</taxon>
        <taxon>Punica</taxon>
    </lineage>
</organism>
<reference evidence="1" key="1">
    <citation type="journal article" date="2020" name="Plant Biotechnol. J.">
        <title>The pomegranate (Punica granatum L.) draft genome dissects genetic divergence between soft- and hard-seeded cultivars.</title>
        <authorList>
            <person name="Luo X."/>
            <person name="Li H."/>
            <person name="Wu Z."/>
            <person name="Yao W."/>
            <person name="Zhao P."/>
            <person name="Cao D."/>
            <person name="Yu H."/>
            <person name="Li K."/>
            <person name="Poudel K."/>
            <person name="Zhao D."/>
            <person name="Zhang F."/>
            <person name="Xia X."/>
            <person name="Chen L."/>
            <person name="Wang Q."/>
            <person name="Jing D."/>
            <person name="Cao S."/>
        </authorList>
    </citation>
    <scope>NUCLEOTIDE SEQUENCE [LARGE SCALE GENOMIC DNA]</scope>
    <source>
        <strain evidence="1">cv. Tunisia</strain>
    </source>
</reference>
<sequence length="403" mass="45891">MATPKAMKPRSRPRISASLVFICIAVIALVFLLCSLSSTIGSSLSPYGTSEIVARWGRPKHQHSLHDKYLYWGNKIDCPGKHCDSCEGLGHQESSLRCALEEAMFLKRTFVMPSRMCINPIHNKKGILHQSGSGNVTSDEGWKASSCRMDSLYDIDLISETVPVLLDNSKMWYRVLSTGMKLGARGIAHVAGVSRKDLKEHKQYSNLLLINRTASPLSWFMECRDRNNRSAIMLPYLFLPSMASKPLRDAANKIKAYLGDYDAIHVRRGDKIKTRKDRFGVERSLHPHLDRDTRPEFILRKIKKWVPTGRTIYIASNERTPGFFSPMSVRYKLAYSSNYSRIIDPVIENNYQLFMVERLIMMGAKTFIRTFKEDDADLALCDDPKKNTKVWQIPVYTADEEAS</sequence>
<dbReference type="FunFam" id="3.40.50.11350:FF:000006">
    <property type="entry name" value="Calcium ion binding"/>
    <property type="match status" value="1"/>
</dbReference>
<keyword evidence="1" id="KW-1185">Reference proteome</keyword>
<evidence type="ECO:0000313" key="1">
    <source>
        <dbReference type="Proteomes" id="UP000515151"/>
    </source>
</evidence>
<proteinExistence type="predicted"/>
<dbReference type="OrthoDB" id="1903705at2759"/>
<dbReference type="Proteomes" id="UP000515151">
    <property type="component" value="Chromosome 2"/>
</dbReference>
<dbReference type="AlphaFoldDB" id="A0A6P8CHH1"/>
<gene>
    <name evidence="2" type="primary">LOC116197492</name>
</gene>
<evidence type="ECO:0000313" key="2">
    <source>
        <dbReference type="RefSeq" id="XP_031383512.1"/>
    </source>
</evidence>
<dbReference type="GO" id="GO:0005794">
    <property type="term" value="C:Golgi apparatus"/>
    <property type="evidence" value="ECO:0007669"/>
    <property type="project" value="TreeGrafter"/>
</dbReference>
<accession>A0A6P8CHH1</accession>
<dbReference type="RefSeq" id="XP_031383512.1">
    <property type="nucleotide sequence ID" value="XM_031527652.1"/>
</dbReference>